<organism evidence="2 3">
    <name type="scientific">Sulfitobacter alexandrii</name>
    <dbReference type="NCBI Taxonomy" id="1917485"/>
    <lineage>
        <taxon>Bacteria</taxon>
        <taxon>Pseudomonadati</taxon>
        <taxon>Pseudomonadota</taxon>
        <taxon>Alphaproteobacteria</taxon>
        <taxon>Rhodobacterales</taxon>
        <taxon>Roseobacteraceae</taxon>
        <taxon>Sulfitobacter</taxon>
    </lineage>
</organism>
<dbReference type="PANTHER" id="PTHR15020:SF50">
    <property type="entry name" value="UPF0659 PROTEIN YMR090W"/>
    <property type="match status" value="1"/>
</dbReference>
<gene>
    <name evidence="2" type="ORF">BOO69_04535</name>
</gene>
<protein>
    <submittedName>
        <fullName evidence="2">Oxidoreductase</fullName>
    </submittedName>
</protein>
<dbReference type="Proteomes" id="UP000181897">
    <property type="component" value="Chromosome"/>
</dbReference>
<proteinExistence type="predicted"/>
<evidence type="ECO:0000313" key="2">
    <source>
        <dbReference type="EMBL" id="APE42773.1"/>
    </source>
</evidence>
<dbReference type="Gene3D" id="3.40.50.720">
    <property type="entry name" value="NAD(P)-binding Rossmann-like Domain"/>
    <property type="match status" value="1"/>
</dbReference>
<dbReference type="SUPFAM" id="SSF51735">
    <property type="entry name" value="NAD(P)-binding Rossmann-fold domains"/>
    <property type="match status" value="1"/>
</dbReference>
<feature type="domain" description="NAD(P)-binding" evidence="1">
    <location>
        <begin position="9"/>
        <end position="184"/>
    </location>
</feature>
<dbReference type="Pfam" id="PF13460">
    <property type="entry name" value="NAD_binding_10"/>
    <property type="match status" value="1"/>
</dbReference>
<sequence>MKHKVLVAGATGKTGRLLFRDLIDLGADPIALVRDGSDTQVLPEGAKTRSGDLTDLADDVCAEIDTVVFAAGSGGDTGADMTDKVDRLGAKRLVDLAEKNGVQRFIMLSSIGADAPPAEHPLKHYLEAKHDADQHLQASSLTHAILRPVALTDDPRSGNVVLGNEVDPEAKASRADVAFTLARAAVTGSYDGQSLNMQSAADAPFQAA</sequence>
<dbReference type="InterPro" id="IPR036291">
    <property type="entry name" value="NAD(P)-bd_dom_sf"/>
</dbReference>
<dbReference type="KEGG" id="suam:BOO69_04535"/>
<dbReference type="STRING" id="1917485.BOO69_04535"/>
<reference evidence="2 3" key="1">
    <citation type="submission" date="2016-11" db="EMBL/GenBank/DDBJ databases">
        <title>Complete genome sequence of Sulfitobacter sp. AM1-D1, a toxic bacteria associated with marine dinoflagellate Alexandrium minutum in East China Sea.</title>
        <authorList>
            <person name="Yang Q."/>
            <person name="Zhang X."/>
            <person name="Tian X."/>
        </authorList>
    </citation>
    <scope>NUCLEOTIDE SEQUENCE [LARGE SCALE GENOMIC DNA]</scope>
    <source>
        <strain evidence="2 3">AM1-D1</strain>
    </source>
</reference>
<dbReference type="EMBL" id="CP018076">
    <property type="protein sequence ID" value="APE42773.1"/>
    <property type="molecule type" value="Genomic_DNA"/>
</dbReference>
<dbReference type="OrthoDB" id="367683at2"/>
<dbReference type="PANTHER" id="PTHR15020">
    <property type="entry name" value="FLAVIN REDUCTASE-RELATED"/>
    <property type="match status" value="1"/>
</dbReference>
<name>A0A1J0WEN0_9RHOB</name>
<keyword evidence="3" id="KW-1185">Reference proteome</keyword>
<accession>A0A1J0WEN0</accession>
<dbReference type="AlphaFoldDB" id="A0A1J0WEN0"/>
<dbReference type="CDD" id="cd05243">
    <property type="entry name" value="SDR_a5"/>
    <property type="match status" value="1"/>
</dbReference>
<dbReference type="RefSeq" id="WP_071970724.1">
    <property type="nucleotide sequence ID" value="NZ_CP018076.1"/>
</dbReference>
<evidence type="ECO:0000259" key="1">
    <source>
        <dbReference type="Pfam" id="PF13460"/>
    </source>
</evidence>
<dbReference type="InterPro" id="IPR016040">
    <property type="entry name" value="NAD(P)-bd_dom"/>
</dbReference>
<evidence type="ECO:0000313" key="3">
    <source>
        <dbReference type="Proteomes" id="UP000181897"/>
    </source>
</evidence>